<reference evidence="2" key="1">
    <citation type="journal article" date="2012" name="Science">
        <title>The Paleozoic origin of enzymatic lignin decomposition reconstructed from 31 fungal genomes.</title>
        <authorList>
            <person name="Floudas D."/>
            <person name="Binder M."/>
            <person name="Riley R."/>
            <person name="Barry K."/>
            <person name="Blanchette R.A."/>
            <person name="Henrissat B."/>
            <person name="Martinez A.T."/>
            <person name="Otillar R."/>
            <person name="Spatafora J.W."/>
            <person name="Yadav J.S."/>
            <person name="Aerts A."/>
            <person name="Benoit I."/>
            <person name="Boyd A."/>
            <person name="Carlson A."/>
            <person name="Copeland A."/>
            <person name="Coutinho P.M."/>
            <person name="de Vries R.P."/>
            <person name="Ferreira P."/>
            <person name="Findley K."/>
            <person name="Foster B."/>
            <person name="Gaskell J."/>
            <person name="Glotzer D."/>
            <person name="Gorecki P."/>
            <person name="Heitman J."/>
            <person name="Hesse C."/>
            <person name="Hori C."/>
            <person name="Igarashi K."/>
            <person name="Jurgens J.A."/>
            <person name="Kallen N."/>
            <person name="Kersten P."/>
            <person name="Kohler A."/>
            <person name="Kuees U."/>
            <person name="Kumar T.K.A."/>
            <person name="Kuo A."/>
            <person name="LaButti K."/>
            <person name="Larrondo L.F."/>
            <person name="Lindquist E."/>
            <person name="Ling A."/>
            <person name="Lombard V."/>
            <person name="Lucas S."/>
            <person name="Lundell T."/>
            <person name="Martin R."/>
            <person name="McLaughlin D.J."/>
            <person name="Morgenstern I."/>
            <person name="Morin E."/>
            <person name="Murat C."/>
            <person name="Nagy L.G."/>
            <person name="Nolan M."/>
            <person name="Ohm R.A."/>
            <person name="Patyshakuliyeva A."/>
            <person name="Rokas A."/>
            <person name="Ruiz-Duenas F.J."/>
            <person name="Sabat G."/>
            <person name="Salamov A."/>
            <person name="Samejima M."/>
            <person name="Schmutz J."/>
            <person name="Slot J.C."/>
            <person name="St John F."/>
            <person name="Stenlid J."/>
            <person name="Sun H."/>
            <person name="Sun S."/>
            <person name="Syed K."/>
            <person name="Tsang A."/>
            <person name="Wiebenga A."/>
            <person name="Young D."/>
            <person name="Pisabarro A."/>
            <person name="Eastwood D.C."/>
            <person name="Martin F."/>
            <person name="Cullen D."/>
            <person name="Grigoriev I.V."/>
            <person name="Hibbett D.S."/>
        </authorList>
    </citation>
    <scope>NUCLEOTIDE SEQUENCE [LARGE SCALE GENOMIC DNA]</scope>
    <source>
        <strain evidence="2">RWD-64-598 SS2</strain>
    </source>
</reference>
<evidence type="ECO:0000313" key="1">
    <source>
        <dbReference type="EMBL" id="EIW84802.1"/>
    </source>
</evidence>
<dbReference type="AlphaFoldDB" id="A0A5M3N098"/>
<proteinExistence type="predicted"/>
<dbReference type="KEGG" id="cput:CONPUDRAFT_149673"/>
<dbReference type="Proteomes" id="UP000053558">
    <property type="component" value="Unassembled WGS sequence"/>
</dbReference>
<comment type="caution">
    <text evidence="1">The sequence shown here is derived from an EMBL/GenBank/DDBJ whole genome shotgun (WGS) entry which is preliminary data.</text>
</comment>
<protein>
    <submittedName>
        <fullName evidence="1">Uncharacterized protein</fullName>
    </submittedName>
</protein>
<dbReference type="RefSeq" id="XP_007764493.1">
    <property type="nucleotide sequence ID" value="XM_007766303.1"/>
</dbReference>
<evidence type="ECO:0000313" key="2">
    <source>
        <dbReference type="Proteomes" id="UP000053558"/>
    </source>
</evidence>
<sequence length="126" mass="14650">MPLVNTMWMSIEMDTPGYPYGTVFELMQCTYTQFNLNPPPSLNQTYYLPSIRYLVEHEFIEQVVINFCEGGQFGYPRFTVNLLQPSVKNRFSQDSGLHISVPADTLLLVNYLCQWALEEIDRRENA</sequence>
<accession>A0A5M3N098</accession>
<name>A0A5M3N098_CONPW</name>
<dbReference type="EMBL" id="JH711574">
    <property type="protein sequence ID" value="EIW84802.1"/>
    <property type="molecule type" value="Genomic_DNA"/>
</dbReference>
<organism evidence="1 2">
    <name type="scientific">Coniophora puteana (strain RWD-64-598)</name>
    <name type="common">Brown rot fungus</name>
    <dbReference type="NCBI Taxonomy" id="741705"/>
    <lineage>
        <taxon>Eukaryota</taxon>
        <taxon>Fungi</taxon>
        <taxon>Dikarya</taxon>
        <taxon>Basidiomycota</taxon>
        <taxon>Agaricomycotina</taxon>
        <taxon>Agaricomycetes</taxon>
        <taxon>Agaricomycetidae</taxon>
        <taxon>Boletales</taxon>
        <taxon>Coniophorineae</taxon>
        <taxon>Coniophoraceae</taxon>
        <taxon>Coniophora</taxon>
    </lineage>
</organism>
<keyword evidence="2" id="KW-1185">Reference proteome</keyword>
<dbReference type="GeneID" id="19202630"/>
<gene>
    <name evidence="1" type="ORF">CONPUDRAFT_149673</name>
</gene>